<feature type="domain" description="G-patch" evidence="1">
    <location>
        <begin position="39"/>
        <end position="85"/>
    </location>
</feature>
<dbReference type="OMA" id="CEGIDIK"/>
<dbReference type="AlphaFoldDB" id="A0A1J6IF55"/>
<evidence type="ECO:0000313" key="3">
    <source>
        <dbReference type="Proteomes" id="UP000187609"/>
    </source>
</evidence>
<organism evidence="2 3">
    <name type="scientific">Nicotiana attenuata</name>
    <name type="common">Coyote tobacco</name>
    <dbReference type="NCBI Taxonomy" id="49451"/>
    <lineage>
        <taxon>Eukaryota</taxon>
        <taxon>Viridiplantae</taxon>
        <taxon>Streptophyta</taxon>
        <taxon>Embryophyta</taxon>
        <taxon>Tracheophyta</taxon>
        <taxon>Spermatophyta</taxon>
        <taxon>Magnoliopsida</taxon>
        <taxon>eudicotyledons</taxon>
        <taxon>Gunneridae</taxon>
        <taxon>Pentapetalae</taxon>
        <taxon>asterids</taxon>
        <taxon>lamiids</taxon>
        <taxon>Solanales</taxon>
        <taxon>Solanaceae</taxon>
        <taxon>Nicotianoideae</taxon>
        <taxon>Nicotianeae</taxon>
        <taxon>Nicotiana</taxon>
    </lineage>
</organism>
<dbReference type="PROSITE" id="PS50174">
    <property type="entry name" value="G_PATCH"/>
    <property type="match status" value="1"/>
</dbReference>
<dbReference type="EMBL" id="MJEQ01037187">
    <property type="protein sequence ID" value="OIT03518.1"/>
    <property type="molecule type" value="Genomic_DNA"/>
</dbReference>
<evidence type="ECO:0000313" key="2">
    <source>
        <dbReference type="EMBL" id="OIT03518.1"/>
    </source>
</evidence>
<reference evidence="2" key="1">
    <citation type="submission" date="2016-11" db="EMBL/GenBank/DDBJ databases">
        <title>The genome of Nicotiana attenuata.</title>
        <authorList>
            <person name="Xu S."/>
            <person name="Brockmoeller T."/>
            <person name="Gaquerel E."/>
            <person name="Navarro A."/>
            <person name="Kuhl H."/>
            <person name="Gase K."/>
            <person name="Ling Z."/>
            <person name="Zhou W."/>
            <person name="Kreitzer C."/>
            <person name="Stanke M."/>
            <person name="Tang H."/>
            <person name="Lyons E."/>
            <person name="Pandey P."/>
            <person name="Pandey S.P."/>
            <person name="Timmermann B."/>
            <person name="Baldwin I.T."/>
        </authorList>
    </citation>
    <scope>NUCLEOTIDE SEQUENCE [LARGE SCALE GENOMIC DNA]</scope>
    <source>
        <strain evidence="2">UT</strain>
    </source>
</reference>
<name>A0A1J6IF55_NICAT</name>
<proteinExistence type="predicted"/>
<dbReference type="GO" id="GO:0003676">
    <property type="term" value="F:nucleic acid binding"/>
    <property type="evidence" value="ECO:0007669"/>
    <property type="project" value="InterPro"/>
</dbReference>
<dbReference type="Proteomes" id="UP000187609">
    <property type="component" value="Unassembled WGS sequence"/>
</dbReference>
<sequence>MTDSIAAHGMTRSGRCYAPEVTTEEKKKELNLGMQLPYRSKMFMREMMKYGYRLGIELGAKSDGITEPIEHNRQKGRVGIGYQPPKGKTRSVSSGKKVFVPEHVASSGQSSTPEDNIIYGMGKLFMNMIEESCEGIDIKKSTIRDAEPRKNCRIGQPVHLWLVSSLGSMELQKISFERARSIEACTVSVPFCHLPLVTLKMSPF</sequence>
<keyword evidence="3" id="KW-1185">Reference proteome</keyword>
<comment type="caution">
    <text evidence="2">The sequence shown here is derived from an EMBL/GenBank/DDBJ whole genome shotgun (WGS) entry which is preliminary data.</text>
</comment>
<dbReference type="InterPro" id="IPR000467">
    <property type="entry name" value="G_patch_dom"/>
</dbReference>
<dbReference type="Gramene" id="OIT03518">
    <property type="protein sequence ID" value="OIT03518"/>
    <property type="gene ID" value="A4A49_03091"/>
</dbReference>
<evidence type="ECO:0000259" key="1">
    <source>
        <dbReference type="PROSITE" id="PS50174"/>
    </source>
</evidence>
<gene>
    <name evidence="2" type="ORF">A4A49_03091</name>
</gene>
<protein>
    <recommendedName>
        <fullName evidence="1">G-patch domain-containing protein</fullName>
    </recommendedName>
</protein>
<dbReference type="Pfam" id="PF01585">
    <property type="entry name" value="G-patch"/>
    <property type="match status" value="1"/>
</dbReference>
<accession>A0A1J6IF55</accession>